<sequence length="394" mass="44357">MQKHQTTETVTKLKDGESTGWIKVIKKPTSKTNVVSQASRLVTKPKPRVTLKQSSLSEFFQLENRIVNNHLSITKEVNISRQDQVLKPPEKKQSSRKRKDVREETTEKNIKQGQSRQITLKMCFGNNINFYAQLRITKEKSNTSKISEKRNNRVKKAKSVQTKNVIDKDEKVQKKLVDFFLLKNQHINHSQNTLIASELQNLPNSASVNGSTALDNQQMPLYNSYHLSNLSVLTDDSFITTSSRISSEITPDRHTGKSSKHILCDGIAHDKDLEKNSSAQNNNTPLQNNVNTLLEMDGKRSMSVQNNSSLVAASKSVIMVQTEILDILSTRIIGEMDNQNELKEILRPRTPDSIQERLIKSGISPAPSPPSLLSQDSLEQIPLSILEQLPSINT</sequence>
<dbReference type="OrthoDB" id="2385167at2759"/>
<gene>
    <name evidence="2" type="ORF">RFULGI_LOCUS4034</name>
</gene>
<dbReference type="Proteomes" id="UP000789396">
    <property type="component" value="Unassembled WGS sequence"/>
</dbReference>
<evidence type="ECO:0000313" key="3">
    <source>
        <dbReference type="Proteomes" id="UP000789396"/>
    </source>
</evidence>
<evidence type="ECO:0000313" key="2">
    <source>
        <dbReference type="EMBL" id="CAG8536619.1"/>
    </source>
</evidence>
<reference evidence="2" key="1">
    <citation type="submission" date="2021-06" db="EMBL/GenBank/DDBJ databases">
        <authorList>
            <person name="Kallberg Y."/>
            <person name="Tangrot J."/>
            <person name="Rosling A."/>
        </authorList>
    </citation>
    <scope>NUCLEOTIDE SEQUENCE</scope>
    <source>
        <strain evidence="2">IN212</strain>
    </source>
</reference>
<evidence type="ECO:0000256" key="1">
    <source>
        <dbReference type="SAM" id="MobiDB-lite"/>
    </source>
</evidence>
<name>A0A9N9AKU1_9GLOM</name>
<dbReference type="EMBL" id="CAJVPZ010003827">
    <property type="protein sequence ID" value="CAG8536619.1"/>
    <property type="molecule type" value="Genomic_DNA"/>
</dbReference>
<feature type="non-terminal residue" evidence="2">
    <location>
        <position position="1"/>
    </location>
</feature>
<protein>
    <submittedName>
        <fullName evidence="2">6703_t:CDS:1</fullName>
    </submittedName>
</protein>
<organism evidence="2 3">
    <name type="scientific">Racocetra fulgida</name>
    <dbReference type="NCBI Taxonomy" id="60492"/>
    <lineage>
        <taxon>Eukaryota</taxon>
        <taxon>Fungi</taxon>
        <taxon>Fungi incertae sedis</taxon>
        <taxon>Mucoromycota</taxon>
        <taxon>Glomeromycotina</taxon>
        <taxon>Glomeromycetes</taxon>
        <taxon>Diversisporales</taxon>
        <taxon>Gigasporaceae</taxon>
        <taxon>Racocetra</taxon>
    </lineage>
</organism>
<proteinExistence type="predicted"/>
<comment type="caution">
    <text evidence="2">The sequence shown here is derived from an EMBL/GenBank/DDBJ whole genome shotgun (WGS) entry which is preliminary data.</text>
</comment>
<dbReference type="AlphaFoldDB" id="A0A9N9AKU1"/>
<feature type="compositionally biased region" description="Basic and acidic residues" evidence="1">
    <location>
        <begin position="100"/>
        <end position="110"/>
    </location>
</feature>
<keyword evidence="3" id="KW-1185">Reference proteome</keyword>
<feature type="region of interest" description="Disordered" evidence="1">
    <location>
        <begin position="82"/>
        <end position="113"/>
    </location>
</feature>
<accession>A0A9N9AKU1</accession>